<dbReference type="PROSITE" id="PS50977">
    <property type="entry name" value="HTH_TETR_2"/>
    <property type="match status" value="1"/>
</dbReference>
<dbReference type="STRING" id="1503961.SAMN05421736_1033"/>
<dbReference type="AlphaFoldDB" id="A0A1H3LT44"/>
<feature type="DNA-binding region" description="H-T-H motif" evidence="3">
    <location>
        <begin position="33"/>
        <end position="52"/>
    </location>
</feature>
<dbReference type="GO" id="GO:0003677">
    <property type="term" value="F:DNA binding"/>
    <property type="evidence" value="ECO:0007669"/>
    <property type="project" value="UniProtKB-UniRule"/>
</dbReference>
<dbReference type="PANTHER" id="PTHR43479:SF7">
    <property type="entry name" value="TETR-FAMILY TRANSCRIPTIONAL REGULATOR"/>
    <property type="match status" value="1"/>
</dbReference>
<proteinExistence type="predicted"/>
<evidence type="ECO:0000313" key="5">
    <source>
        <dbReference type="EMBL" id="SDY67602.1"/>
    </source>
</evidence>
<sequence>MAKKIDRRKLRTKKMIKQAVLELIEEKGFKHVTVSDITSRADINRGTFYLHYRDVGDLMENYEEELLEEIRDRAKYVDLSAFATYKNKPYPVIVSLLDFIAENKDLLRVLLGANGNPAFVQKWRQFVSDQISEKMTVTQPDSGKMDVPREYIAVFVSSIHIGIIQYWLESDIDRTPEEIASILTKIAVQGPLATISSRE</sequence>
<dbReference type="InterPro" id="IPR009057">
    <property type="entry name" value="Homeodomain-like_sf"/>
</dbReference>
<evidence type="ECO:0000259" key="4">
    <source>
        <dbReference type="PROSITE" id="PS50977"/>
    </source>
</evidence>
<gene>
    <name evidence="5" type="ORF">SAMN05421736_1033</name>
</gene>
<dbReference type="InterPro" id="IPR050624">
    <property type="entry name" value="HTH-type_Tx_Regulator"/>
</dbReference>
<reference evidence="6" key="1">
    <citation type="submission" date="2016-10" db="EMBL/GenBank/DDBJ databases">
        <authorList>
            <person name="Varghese N."/>
            <person name="Submissions S."/>
        </authorList>
    </citation>
    <scope>NUCLEOTIDE SEQUENCE [LARGE SCALE GENOMIC DNA]</scope>
    <source>
        <strain evidence="6">SP</strain>
    </source>
</reference>
<dbReference type="EMBL" id="FNPI01000003">
    <property type="protein sequence ID" value="SDY67602.1"/>
    <property type="molecule type" value="Genomic_DNA"/>
</dbReference>
<keyword evidence="1" id="KW-0678">Repressor</keyword>
<accession>A0A1H3LT44</accession>
<dbReference type="Pfam" id="PF00440">
    <property type="entry name" value="TetR_N"/>
    <property type="match status" value="1"/>
</dbReference>
<dbReference type="InterPro" id="IPR039532">
    <property type="entry name" value="TetR_C_Firmicutes"/>
</dbReference>
<dbReference type="SUPFAM" id="SSF46689">
    <property type="entry name" value="Homeodomain-like"/>
    <property type="match status" value="1"/>
</dbReference>
<dbReference type="Pfam" id="PF14278">
    <property type="entry name" value="TetR_C_8"/>
    <property type="match status" value="1"/>
</dbReference>
<evidence type="ECO:0000256" key="1">
    <source>
        <dbReference type="ARBA" id="ARBA00022491"/>
    </source>
</evidence>
<organism evidence="5 6">
    <name type="scientific">Evansella caseinilytica</name>
    <dbReference type="NCBI Taxonomy" id="1503961"/>
    <lineage>
        <taxon>Bacteria</taxon>
        <taxon>Bacillati</taxon>
        <taxon>Bacillota</taxon>
        <taxon>Bacilli</taxon>
        <taxon>Bacillales</taxon>
        <taxon>Bacillaceae</taxon>
        <taxon>Evansella</taxon>
    </lineage>
</organism>
<dbReference type="OrthoDB" id="9810250at2"/>
<feature type="domain" description="HTH tetR-type" evidence="4">
    <location>
        <begin position="10"/>
        <end position="70"/>
    </location>
</feature>
<evidence type="ECO:0000256" key="3">
    <source>
        <dbReference type="PROSITE-ProRule" id="PRU00335"/>
    </source>
</evidence>
<protein>
    <submittedName>
        <fullName evidence="5">DNA-binding transcriptional regulator, AcrR family</fullName>
    </submittedName>
</protein>
<keyword evidence="6" id="KW-1185">Reference proteome</keyword>
<evidence type="ECO:0000256" key="2">
    <source>
        <dbReference type="ARBA" id="ARBA00023125"/>
    </source>
</evidence>
<dbReference type="Proteomes" id="UP000198935">
    <property type="component" value="Unassembled WGS sequence"/>
</dbReference>
<name>A0A1H3LT44_9BACI</name>
<dbReference type="InterPro" id="IPR001647">
    <property type="entry name" value="HTH_TetR"/>
</dbReference>
<keyword evidence="2 3" id="KW-0238">DNA-binding</keyword>
<dbReference type="Gene3D" id="1.10.357.10">
    <property type="entry name" value="Tetracycline Repressor, domain 2"/>
    <property type="match status" value="1"/>
</dbReference>
<dbReference type="PRINTS" id="PR00455">
    <property type="entry name" value="HTHTETR"/>
</dbReference>
<dbReference type="PANTHER" id="PTHR43479">
    <property type="entry name" value="ACREF/ENVCD OPERON REPRESSOR-RELATED"/>
    <property type="match status" value="1"/>
</dbReference>
<evidence type="ECO:0000313" key="6">
    <source>
        <dbReference type="Proteomes" id="UP000198935"/>
    </source>
</evidence>